<proteinExistence type="predicted"/>
<dbReference type="PANTHER" id="PTHR30528:SF0">
    <property type="entry name" value="CYTOPLASMIC PROTEIN"/>
    <property type="match status" value="1"/>
</dbReference>
<dbReference type="EMBL" id="QEEX01000001">
    <property type="protein sequence ID" value="PWB97232.1"/>
    <property type="molecule type" value="Genomic_DNA"/>
</dbReference>
<gene>
    <name evidence="1" type="ORF">DF220_04860</name>
</gene>
<dbReference type="AlphaFoldDB" id="A0A2U1T038"/>
<evidence type="ECO:0000313" key="2">
    <source>
        <dbReference type="Proteomes" id="UP000244978"/>
    </source>
</evidence>
<name>A0A2U1T038_9MICO</name>
<accession>A0A2U1T038</accession>
<comment type="caution">
    <text evidence="1">The sequence shown here is derived from an EMBL/GenBank/DDBJ whole genome shotgun (WGS) entry which is preliminary data.</text>
</comment>
<keyword evidence="2" id="KW-1185">Reference proteome</keyword>
<evidence type="ECO:0000313" key="1">
    <source>
        <dbReference type="EMBL" id="PWB97232.1"/>
    </source>
</evidence>
<reference evidence="2" key="1">
    <citation type="submission" date="2018-04" db="EMBL/GenBank/DDBJ databases">
        <authorList>
            <person name="Liu S."/>
            <person name="Wang Z."/>
            <person name="Li J."/>
        </authorList>
    </citation>
    <scope>NUCLEOTIDE SEQUENCE [LARGE SCALE GENOMIC DNA]</scope>
    <source>
        <strain evidence="2">S1194</strain>
    </source>
</reference>
<organism evidence="1 2">
    <name type="scientific">Homoserinimonas hongtaonis</name>
    <dbReference type="NCBI Taxonomy" id="2079791"/>
    <lineage>
        <taxon>Bacteria</taxon>
        <taxon>Bacillati</taxon>
        <taxon>Actinomycetota</taxon>
        <taxon>Actinomycetes</taxon>
        <taxon>Micrococcales</taxon>
        <taxon>Microbacteriaceae</taxon>
        <taxon>Homoserinimonas</taxon>
    </lineage>
</organism>
<evidence type="ECO:0008006" key="3">
    <source>
        <dbReference type="Google" id="ProtNLM"/>
    </source>
</evidence>
<dbReference type="InterPro" id="IPR009351">
    <property type="entry name" value="AlkZ-like"/>
</dbReference>
<sequence>MVEPMPRQSLSLPEARRLALGAQALASTPQSSGVVAEPAAGSAPRAGASSRRLRGLIDRIGLVQLDSVNVFERSHYLPLYSRLGAYDKKILDRITFTGGGTHIEYWAHEAAIIPVESWPLMRWRMERLRAKDLSSPHGWARSNPQMLEWLLTEIAEKGPLPASQIEHDANKRTGPWWGWSDVKHGLEYLFRWGDLVSGGRSRFERVYALPEQVLPPAIQHSEIPEAEAQRRLVAQAARALGVGTASDFADYFRMRSADTVAAIRTLEDEGVLVPTLVEGWQRASRPLAAWMHRDAVVPRRATATALLSPFDPLVWDRKRTERLFGFHYRIEIYTPAPQRIFGYYSLPLLIDDRLVGRVDLKSDRQAGVLRVQSAWAEPGAPAGTVERLAPLLRRTAQWQGLGDIEVVKRGTLADALAGELGVSPI</sequence>
<dbReference type="Pfam" id="PF06224">
    <property type="entry name" value="AlkZ-like"/>
    <property type="match status" value="1"/>
</dbReference>
<dbReference type="Proteomes" id="UP000244978">
    <property type="component" value="Unassembled WGS sequence"/>
</dbReference>
<dbReference type="PANTHER" id="PTHR30528">
    <property type="entry name" value="CYTOPLASMIC PROTEIN"/>
    <property type="match status" value="1"/>
</dbReference>
<protein>
    <recommendedName>
        <fullName evidence="3">Winged helix-turn-helix domain-containing protein</fullName>
    </recommendedName>
</protein>